<sequence length="80" mass="9084">MVIFAARALIGPEAFANWGWRVPFEFSLILLAVSIWIRFKLDESPVYLKMKAAGQVSKAPLTETFAEPRHLKDMFILGCK</sequence>
<reference evidence="4" key="1">
    <citation type="submission" date="2016-01" db="EMBL/GenBank/DDBJ databases">
        <authorList>
            <person name="Peeters C."/>
        </authorList>
    </citation>
    <scope>NUCLEOTIDE SEQUENCE [LARGE SCALE GENOMIC DNA]</scope>
    <source>
        <strain evidence="4">LMG 29318</strain>
    </source>
</reference>
<organism evidence="4 5">
    <name type="scientific">Caballeronia catudaia</name>
    <dbReference type="NCBI Taxonomy" id="1777136"/>
    <lineage>
        <taxon>Bacteria</taxon>
        <taxon>Pseudomonadati</taxon>
        <taxon>Pseudomonadota</taxon>
        <taxon>Betaproteobacteria</taxon>
        <taxon>Burkholderiales</taxon>
        <taxon>Burkholderiaceae</taxon>
        <taxon>Caballeronia</taxon>
    </lineage>
</organism>
<name>A0A158DAW0_9BURK</name>
<keyword evidence="3" id="KW-0472">Membrane</keyword>
<protein>
    <submittedName>
        <fullName evidence="4">Transmembrane transport protein</fullName>
    </submittedName>
</protein>
<evidence type="ECO:0000313" key="4">
    <source>
        <dbReference type="EMBL" id="SAK91814.1"/>
    </source>
</evidence>
<evidence type="ECO:0000256" key="1">
    <source>
        <dbReference type="ARBA" id="ARBA00004651"/>
    </source>
</evidence>
<dbReference type="PANTHER" id="PTHR43045:SF7">
    <property type="entry name" value="MAJOR FACILITATOR SUPERFAMILY TRANSPORTER"/>
    <property type="match status" value="1"/>
</dbReference>
<comment type="caution">
    <text evidence="4">The sequence shown here is derived from an EMBL/GenBank/DDBJ whole genome shotgun (WGS) entry which is preliminary data.</text>
</comment>
<keyword evidence="5" id="KW-1185">Reference proteome</keyword>
<dbReference type="AlphaFoldDB" id="A0A158DAW0"/>
<dbReference type="Gene3D" id="1.20.1250.20">
    <property type="entry name" value="MFS general substrate transporter like domains"/>
    <property type="match status" value="1"/>
</dbReference>
<dbReference type="GO" id="GO:0005886">
    <property type="term" value="C:plasma membrane"/>
    <property type="evidence" value="ECO:0007669"/>
    <property type="project" value="UniProtKB-SubCell"/>
</dbReference>
<dbReference type="PANTHER" id="PTHR43045">
    <property type="entry name" value="SHIKIMATE TRANSPORTER"/>
    <property type="match status" value="1"/>
</dbReference>
<keyword evidence="2" id="KW-0813">Transport</keyword>
<proteinExistence type="predicted"/>
<dbReference type="Proteomes" id="UP000054870">
    <property type="component" value="Unassembled WGS sequence"/>
</dbReference>
<keyword evidence="3" id="KW-1003">Cell membrane</keyword>
<dbReference type="EMBL" id="FCOF02000057">
    <property type="protein sequence ID" value="SAK91814.1"/>
    <property type="molecule type" value="Genomic_DNA"/>
</dbReference>
<comment type="subcellular location">
    <subcellularLocation>
        <location evidence="1">Cell membrane</location>
        <topology evidence="1">Multi-pass membrane protein</topology>
    </subcellularLocation>
</comment>
<evidence type="ECO:0000256" key="2">
    <source>
        <dbReference type="ARBA" id="ARBA00022448"/>
    </source>
</evidence>
<keyword evidence="4" id="KW-0812">Transmembrane</keyword>
<gene>
    <name evidence="4" type="ORF">AWB75_06476</name>
</gene>
<dbReference type="SUPFAM" id="SSF103473">
    <property type="entry name" value="MFS general substrate transporter"/>
    <property type="match status" value="1"/>
</dbReference>
<dbReference type="InterPro" id="IPR036259">
    <property type="entry name" value="MFS_trans_sf"/>
</dbReference>
<evidence type="ECO:0000256" key="3">
    <source>
        <dbReference type="ARBA" id="ARBA00022475"/>
    </source>
</evidence>
<accession>A0A158DAW0</accession>
<evidence type="ECO:0000313" key="5">
    <source>
        <dbReference type="Proteomes" id="UP000054870"/>
    </source>
</evidence>